<gene>
    <name evidence="1" type="ORF">PHYPA_020407</name>
</gene>
<reference evidence="1 3" key="2">
    <citation type="journal article" date="2018" name="Plant J.">
        <title>The Physcomitrella patens chromosome-scale assembly reveals moss genome structure and evolution.</title>
        <authorList>
            <person name="Lang D."/>
            <person name="Ullrich K.K."/>
            <person name="Murat F."/>
            <person name="Fuchs J."/>
            <person name="Jenkins J."/>
            <person name="Haas F.B."/>
            <person name="Piednoel M."/>
            <person name="Gundlach H."/>
            <person name="Van Bel M."/>
            <person name="Meyberg R."/>
            <person name="Vives C."/>
            <person name="Morata J."/>
            <person name="Symeonidi A."/>
            <person name="Hiss M."/>
            <person name="Muchero W."/>
            <person name="Kamisugi Y."/>
            <person name="Saleh O."/>
            <person name="Blanc G."/>
            <person name="Decker E.L."/>
            <person name="van Gessel N."/>
            <person name="Grimwood J."/>
            <person name="Hayes R.D."/>
            <person name="Graham S.W."/>
            <person name="Gunter L.E."/>
            <person name="McDaniel S.F."/>
            <person name="Hoernstein S.N.W."/>
            <person name="Larsson A."/>
            <person name="Li F.W."/>
            <person name="Perroud P.F."/>
            <person name="Phillips J."/>
            <person name="Ranjan P."/>
            <person name="Rokshar D.S."/>
            <person name="Rothfels C.J."/>
            <person name="Schneider L."/>
            <person name="Shu S."/>
            <person name="Stevenson D.W."/>
            <person name="Thummler F."/>
            <person name="Tillich M."/>
            <person name="Villarreal Aguilar J.C."/>
            <person name="Widiez T."/>
            <person name="Wong G.K."/>
            <person name="Wymore A."/>
            <person name="Zhang Y."/>
            <person name="Zimmer A.D."/>
            <person name="Quatrano R.S."/>
            <person name="Mayer K.F.X."/>
            <person name="Goodstein D."/>
            <person name="Casacuberta J.M."/>
            <person name="Vandepoele K."/>
            <person name="Reski R."/>
            <person name="Cuming A.C."/>
            <person name="Tuskan G.A."/>
            <person name="Maumus F."/>
            <person name="Salse J."/>
            <person name="Schmutz J."/>
            <person name="Rensing S.A."/>
        </authorList>
    </citation>
    <scope>NUCLEOTIDE SEQUENCE [LARGE SCALE GENOMIC DNA]</scope>
    <source>
        <strain evidence="2 3">cv. Gransden 2004</strain>
    </source>
</reference>
<keyword evidence="3" id="KW-1185">Reference proteome</keyword>
<evidence type="ECO:0000313" key="3">
    <source>
        <dbReference type="Proteomes" id="UP000006727"/>
    </source>
</evidence>
<evidence type="ECO:0000313" key="1">
    <source>
        <dbReference type="EMBL" id="PNR37299.1"/>
    </source>
</evidence>
<reference evidence="1 3" key="1">
    <citation type="journal article" date="2008" name="Science">
        <title>The Physcomitrella genome reveals evolutionary insights into the conquest of land by plants.</title>
        <authorList>
            <person name="Rensing S."/>
            <person name="Lang D."/>
            <person name="Zimmer A."/>
            <person name="Terry A."/>
            <person name="Salamov A."/>
            <person name="Shapiro H."/>
            <person name="Nishiyama T."/>
            <person name="Perroud P.-F."/>
            <person name="Lindquist E."/>
            <person name="Kamisugi Y."/>
            <person name="Tanahashi T."/>
            <person name="Sakakibara K."/>
            <person name="Fujita T."/>
            <person name="Oishi K."/>
            <person name="Shin-I T."/>
            <person name="Kuroki Y."/>
            <person name="Toyoda A."/>
            <person name="Suzuki Y."/>
            <person name="Hashimoto A."/>
            <person name="Yamaguchi K."/>
            <person name="Sugano A."/>
            <person name="Kohara Y."/>
            <person name="Fujiyama A."/>
            <person name="Anterola A."/>
            <person name="Aoki S."/>
            <person name="Ashton N."/>
            <person name="Barbazuk W.B."/>
            <person name="Barker E."/>
            <person name="Bennetzen J."/>
            <person name="Bezanilla M."/>
            <person name="Blankenship R."/>
            <person name="Cho S.H."/>
            <person name="Dutcher S."/>
            <person name="Estelle M."/>
            <person name="Fawcett J.A."/>
            <person name="Gundlach H."/>
            <person name="Hanada K."/>
            <person name="Heyl A."/>
            <person name="Hicks K.A."/>
            <person name="Hugh J."/>
            <person name="Lohr M."/>
            <person name="Mayer K."/>
            <person name="Melkozernov A."/>
            <person name="Murata T."/>
            <person name="Nelson D."/>
            <person name="Pils B."/>
            <person name="Prigge M."/>
            <person name="Reiss B."/>
            <person name="Renner T."/>
            <person name="Rombauts S."/>
            <person name="Rushton P."/>
            <person name="Sanderfoot A."/>
            <person name="Schween G."/>
            <person name="Shiu S.-H."/>
            <person name="Stueber K."/>
            <person name="Theodoulou F.L."/>
            <person name="Tu H."/>
            <person name="Van de Peer Y."/>
            <person name="Verrier P.J."/>
            <person name="Waters E."/>
            <person name="Wood A."/>
            <person name="Yang L."/>
            <person name="Cove D."/>
            <person name="Cuming A."/>
            <person name="Hasebe M."/>
            <person name="Lucas S."/>
            <person name="Mishler D.B."/>
            <person name="Reski R."/>
            <person name="Grigoriev I."/>
            <person name="Quatrano R.S."/>
            <person name="Boore J.L."/>
        </authorList>
    </citation>
    <scope>NUCLEOTIDE SEQUENCE [LARGE SCALE GENOMIC DNA]</scope>
    <source>
        <strain evidence="2 3">cv. Gransden 2004</strain>
    </source>
</reference>
<dbReference type="PaxDb" id="3218-PP1S127_16V6.1"/>
<dbReference type="AlphaFoldDB" id="A0A2K1J703"/>
<dbReference type="Gramene" id="Pp3c16_3130V3.1">
    <property type="protein sequence ID" value="Pp3c16_3130V3.1"/>
    <property type="gene ID" value="Pp3c16_3130"/>
</dbReference>
<name>A0A2K1J703_PHYPA</name>
<dbReference type="Gramene" id="Pp3c16_3130V3.2">
    <property type="protein sequence ID" value="Pp3c16_3130V3.2"/>
    <property type="gene ID" value="Pp3c16_3130"/>
</dbReference>
<evidence type="ECO:0000313" key="2">
    <source>
        <dbReference type="EnsemblPlants" id="Pp3c16_3130V3.1"/>
    </source>
</evidence>
<reference evidence="2" key="3">
    <citation type="submission" date="2020-12" db="UniProtKB">
        <authorList>
            <consortium name="EnsemblPlants"/>
        </authorList>
    </citation>
    <scope>IDENTIFICATION</scope>
</reference>
<dbReference type="EnsemblPlants" id="Pp3c16_3130V3.2">
    <property type="protein sequence ID" value="Pp3c16_3130V3.2"/>
    <property type="gene ID" value="Pp3c16_3130"/>
</dbReference>
<proteinExistence type="predicted"/>
<dbReference type="EMBL" id="ABEU02000016">
    <property type="protein sequence ID" value="PNR37299.1"/>
    <property type="molecule type" value="Genomic_DNA"/>
</dbReference>
<dbReference type="Proteomes" id="UP000006727">
    <property type="component" value="Chromosome 16"/>
</dbReference>
<sequence>MRTKSSSCRSCPLCRAAHLHLNPQSMNRPHTLLLPQFTSHLLTPLLQFISLPLLPHTLLLQFISLLHLPLTLLLQFTSLLHLPHTLLLQFTSPLHLPHTLLLQFTSLRHHLHTLHLRSISLPPLEVTRTLKVPRIQLSEQNCLMNNEVSRMDRGFVHKNLMIDSSEQVVYFFRDLRYQFVSRKFFSDD</sequence>
<dbReference type="EnsemblPlants" id="Pp3c16_3130V3.1">
    <property type="protein sequence ID" value="Pp3c16_3130V3.1"/>
    <property type="gene ID" value="Pp3c16_3130"/>
</dbReference>
<organism evidence="1">
    <name type="scientific">Physcomitrium patens</name>
    <name type="common">Spreading-leaved earth moss</name>
    <name type="synonym">Physcomitrella patens</name>
    <dbReference type="NCBI Taxonomy" id="3218"/>
    <lineage>
        <taxon>Eukaryota</taxon>
        <taxon>Viridiplantae</taxon>
        <taxon>Streptophyta</taxon>
        <taxon>Embryophyta</taxon>
        <taxon>Bryophyta</taxon>
        <taxon>Bryophytina</taxon>
        <taxon>Bryopsida</taxon>
        <taxon>Funariidae</taxon>
        <taxon>Funariales</taxon>
        <taxon>Funariaceae</taxon>
        <taxon>Physcomitrium</taxon>
    </lineage>
</organism>
<dbReference type="InParanoid" id="A0A2K1J703"/>
<accession>A0A2K1J703</accession>
<protein>
    <submittedName>
        <fullName evidence="1 2">Uncharacterized protein</fullName>
    </submittedName>
</protein>